<keyword evidence="3" id="KW-0269">Exonuclease</keyword>
<dbReference type="PANTHER" id="PTHR12121:SF36">
    <property type="entry name" value="ENDONUCLEASE_EXONUCLEASE_PHOSPHATASE DOMAIN-CONTAINING PROTEIN"/>
    <property type="match status" value="1"/>
</dbReference>
<keyword evidence="1" id="KW-1133">Transmembrane helix</keyword>
<dbReference type="Gene3D" id="3.60.10.10">
    <property type="entry name" value="Endonuclease/exonuclease/phosphatase"/>
    <property type="match status" value="1"/>
</dbReference>
<keyword evidence="3" id="KW-0255">Endonuclease</keyword>
<dbReference type="GO" id="GO:0000175">
    <property type="term" value="F:3'-5'-RNA exonuclease activity"/>
    <property type="evidence" value="ECO:0007669"/>
    <property type="project" value="TreeGrafter"/>
</dbReference>
<dbReference type="CDD" id="cd09083">
    <property type="entry name" value="EEP-1"/>
    <property type="match status" value="1"/>
</dbReference>
<proteinExistence type="predicted"/>
<keyword evidence="3" id="KW-0378">Hydrolase</keyword>
<evidence type="ECO:0000313" key="4">
    <source>
        <dbReference type="Proteomes" id="UP000182034"/>
    </source>
</evidence>
<dbReference type="STRING" id="1612149.SAMN05216324_102350"/>
<dbReference type="SUPFAM" id="SSF56219">
    <property type="entry name" value="DNase I-like"/>
    <property type="match status" value="1"/>
</dbReference>
<dbReference type="AlphaFoldDB" id="A0A1K2IGB2"/>
<evidence type="ECO:0000259" key="2">
    <source>
        <dbReference type="Pfam" id="PF03372"/>
    </source>
</evidence>
<evidence type="ECO:0000313" key="3">
    <source>
        <dbReference type="EMBL" id="SFZ91423.1"/>
    </source>
</evidence>
<dbReference type="GO" id="GO:0004519">
    <property type="term" value="F:endonuclease activity"/>
    <property type="evidence" value="ECO:0007669"/>
    <property type="project" value="UniProtKB-KW"/>
</dbReference>
<dbReference type="EMBL" id="FPKW01000002">
    <property type="protein sequence ID" value="SFZ91423.1"/>
    <property type="molecule type" value="Genomic_DNA"/>
</dbReference>
<reference evidence="4" key="1">
    <citation type="submission" date="2016-10" db="EMBL/GenBank/DDBJ databases">
        <authorList>
            <person name="Varghese N."/>
            <person name="Submissions S."/>
        </authorList>
    </citation>
    <scope>NUCLEOTIDE SEQUENCE [LARGE SCALE GENOMIC DNA]</scope>
    <source>
        <strain evidence="4">SUR2</strain>
    </source>
</reference>
<dbReference type="Proteomes" id="UP000182034">
    <property type="component" value="Unassembled WGS sequence"/>
</dbReference>
<feature type="transmembrane region" description="Helical" evidence="1">
    <location>
        <begin position="43"/>
        <end position="61"/>
    </location>
</feature>
<organism evidence="3 4">
    <name type="scientific">Chryseobacterium limigenitum</name>
    <dbReference type="NCBI Taxonomy" id="1612149"/>
    <lineage>
        <taxon>Bacteria</taxon>
        <taxon>Pseudomonadati</taxon>
        <taxon>Bacteroidota</taxon>
        <taxon>Flavobacteriia</taxon>
        <taxon>Flavobacteriales</taxon>
        <taxon>Weeksellaceae</taxon>
        <taxon>Chryseobacterium group</taxon>
        <taxon>Chryseobacterium</taxon>
    </lineage>
</organism>
<evidence type="ECO:0000256" key="1">
    <source>
        <dbReference type="SAM" id="Phobius"/>
    </source>
</evidence>
<keyword evidence="1" id="KW-0472">Membrane</keyword>
<sequence length="315" mass="36482">MIRGELILLIARINIIIIHLKLLSRGEVLFLWLINLKQMNMNFRFSIIFLMLFALGFSQDLKVMSFNIRLQVESDKENAWTERKQDAVDLLNYYHPDYFGVQEALPEQMKDIKSGLKNYDYVGVGRDDGKEKGEFSAIFYDTNSLQVLNSGTFWLSETPEKPSKGWDAAYNRVCTYAVFKDKKSKKEFLAMNLHFDHIGNVARVKSADLILKKIKEINPKNLPVTLSGDFNLTDDTEPIKILSQNMKDSFSHSEAKHYGPVGTFTAFNVNEVPKDRIDYIFVKGFKIISHRHINDRRENLLYPSDHFPVLVDLQF</sequence>
<protein>
    <submittedName>
        <fullName evidence="3">Metal-dependent hydrolase, endonuclease/exonuclease/phosphatase family</fullName>
    </submittedName>
</protein>
<keyword evidence="3" id="KW-0540">Nuclease</keyword>
<dbReference type="InterPro" id="IPR036691">
    <property type="entry name" value="Endo/exonu/phosph_ase_sf"/>
</dbReference>
<dbReference type="InterPro" id="IPR005135">
    <property type="entry name" value="Endo/exonuclease/phosphatase"/>
</dbReference>
<feature type="domain" description="Endonuclease/exonuclease/phosphatase" evidence="2">
    <location>
        <begin position="64"/>
        <end position="306"/>
    </location>
</feature>
<dbReference type="Pfam" id="PF03372">
    <property type="entry name" value="Exo_endo_phos"/>
    <property type="match status" value="1"/>
</dbReference>
<dbReference type="InterPro" id="IPR050410">
    <property type="entry name" value="CCR4/nocturin_mRNA_transcr"/>
</dbReference>
<dbReference type="PANTHER" id="PTHR12121">
    <property type="entry name" value="CARBON CATABOLITE REPRESSOR PROTEIN 4"/>
    <property type="match status" value="1"/>
</dbReference>
<keyword evidence="4" id="KW-1185">Reference proteome</keyword>
<gene>
    <name evidence="3" type="ORF">SAMN05216324_102350</name>
</gene>
<accession>A0A1K2IGB2</accession>
<name>A0A1K2IGB2_9FLAO</name>
<keyword evidence="1" id="KW-0812">Transmembrane</keyword>